<evidence type="ECO:0000256" key="9">
    <source>
        <dbReference type="ARBA" id="ARBA00031996"/>
    </source>
</evidence>
<dbReference type="Gene3D" id="3.90.470.20">
    <property type="entry name" value="4'-phosphopantetheinyl transferase domain"/>
    <property type="match status" value="1"/>
</dbReference>
<keyword evidence="17" id="KW-1185">Reference proteome</keyword>
<reference evidence="16 17" key="1">
    <citation type="submission" date="2016-03" db="EMBL/GenBank/DDBJ databases">
        <title>Complete genome sequence of Shewanella psychrophila WP2, a deep sea bacterium isolated from west Pacific sediment.</title>
        <authorList>
            <person name="Xu G."/>
            <person name="Jian H."/>
        </authorList>
    </citation>
    <scope>NUCLEOTIDE SEQUENCE [LARGE SCALE GENOMIC DNA]</scope>
    <source>
        <strain evidence="16 17">WP2</strain>
    </source>
</reference>
<dbReference type="Pfam" id="PF01648">
    <property type="entry name" value="ACPS"/>
    <property type="match status" value="1"/>
</dbReference>
<comment type="catalytic activity">
    <reaction evidence="11">
        <text>apo-[peptidyl-carrier protein] + CoA = holo-[peptidyl-carrier protein] + adenosine 3',5'-bisphosphate + H(+)</text>
        <dbReference type="Rhea" id="RHEA:46228"/>
        <dbReference type="Rhea" id="RHEA-COMP:11479"/>
        <dbReference type="Rhea" id="RHEA-COMP:11480"/>
        <dbReference type="ChEBI" id="CHEBI:15378"/>
        <dbReference type="ChEBI" id="CHEBI:29999"/>
        <dbReference type="ChEBI" id="CHEBI:57287"/>
        <dbReference type="ChEBI" id="CHEBI:58343"/>
        <dbReference type="ChEBI" id="CHEBI:64479"/>
    </reaction>
</comment>
<comment type="similarity">
    <text evidence="3">Belongs to the P-Pant transferase superfamily. EntD family.</text>
</comment>
<dbReference type="UniPathway" id="UPA00017"/>
<dbReference type="PANTHER" id="PTHR38096:SF1">
    <property type="entry name" value="ENTEROBACTIN SYNTHASE COMPONENT D"/>
    <property type="match status" value="1"/>
</dbReference>
<evidence type="ECO:0000259" key="15">
    <source>
        <dbReference type="Pfam" id="PF17837"/>
    </source>
</evidence>
<feature type="binding site" evidence="13">
    <location>
        <position position="159"/>
    </location>
    <ligand>
        <name>Mg(2+)</name>
        <dbReference type="ChEBI" id="CHEBI:18420"/>
    </ligand>
</feature>
<comment type="pathway">
    <text evidence="2">Siderophore biosynthesis; enterobactin biosynthesis.</text>
</comment>
<evidence type="ECO:0000313" key="16">
    <source>
        <dbReference type="EMBL" id="AQS35432.1"/>
    </source>
</evidence>
<feature type="domain" description="4'-phosphopantetheinyl transferase N-terminal" evidence="15">
    <location>
        <begin position="76"/>
        <end position="145"/>
    </location>
</feature>
<feature type="binding site" evidence="12">
    <location>
        <position position="207"/>
    </location>
    <ligand>
        <name>CoA</name>
        <dbReference type="ChEBI" id="CHEBI:57287"/>
    </ligand>
</feature>
<feature type="binding site" evidence="12">
    <location>
        <position position="78"/>
    </location>
    <ligand>
        <name>CoA</name>
        <dbReference type="ChEBI" id="CHEBI:57287"/>
    </ligand>
</feature>
<sequence>MTNLVINKHVSHETTRVSPRLCSCFKDDFIQVSHLGQQIESSPCVITLGHFNRENFSSNDMALWFPNTDFYKTWGKKRQQDFLAGRLCAAVAVSSLAQENILNIAEMEPAQLQPIKIGTSPCGKPSWEDGLYGSISHSGEFALAMTLASPHPCRVGVDIEFTVNEKQAEGIARYILSNQERVCVEESELSFELAITLVFSAKESLFKALSEPGDNLSFTLARLVAIDVDNRQLLFTPNHKRLQADANKLLRVSYDLISHLRPGVAERLAVATFHLS</sequence>
<dbReference type="InterPro" id="IPR008278">
    <property type="entry name" value="4-PPantetheinyl_Trfase_dom"/>
</dbReference>
<evidence type="ECO:0000256" key="7">
    <source>
        <dbReference type="ARBA" id="ARBA00023191"/>
    </source>
</evidence>
<feature type="binding site" evidence="12">
    <location>
        <begin position="136"/>
        <end position="137"/>
    </location>
    <ligand>
        <name>CoA</name>
        <dbReference type="ChEBI" id="CHEBI:57287"/>
    </ligand>
</feature>
<keyword evidence="7" id="KW-0259">Enterobactin biosynthesis</keyword>
<dbReference type="GO" id="GO:0008897">
    <property type="term" value="F:holo-[acyl-carrier-protein] synthase activity"/>
    <property type="evidence" value="ECO:0007669"/>
    <property type="project" value="InterPro"/>
</dbReference>
<keyword evidence="13" id="KW-0460">Magnesium</keyword>
<evidence type="ECO:0000256" key="2">
    <source>
        <dbReference type="ARBA" id="ARBA00004993"/>
    </source>
</evidence>
<dbReference type="KEGG" id="spsw:Sps_00212"/>
<dbReference type="GO" id="GO:0005886">
    <property type="term" value="C:plasma membrane"/>
    <property type="evidence" value="ECO:0007669"/>
    <property type="project" value="TreeGrafter"/>
</dbReference>
<evidence type="ECO:0000259" key="14">
    <source>
        <dbReference type="Pfam" id="PF01648"/>
    </source>
</evidence>
<dbReference type="Pfam" id="PF17837">
    <property type="entry name" value="4PPT_N"/>
    <property type="match status" value="1"/>
</dbReference>
<evidence type="ECO:0000256" key="13">
    <source>
        <dbReference type="PIRSR" id="PIRSR603542-2"/>
    </source>
</evidence>
<dbReference type="EMBL" id="CP014782">
    <property type="protein sequence ID" value="AQS35432.1"/>
    <property type="molecule type" value="Genomic_DNA"/>
</dbReference>
<dbReference type="GO" id="GO:0009366">
    <property type="term" value="C:enterobactin synthetase complex"/>
    <property type="evidence" value="ECO:0007669"/>
    <property type="project" value="InterPro"/>
</dbReference>
<evidence type="ECO:0000256" key="1">
    <source>
        <dbReference type="ARBA" id="ARBA00003937"/>
    </source>
</evidence>
<dbReference type="Proteomes" id="UP000189545">
    <property type="component" value="Chromosome"/>
</dbReference>
<comment type="function">
    <text evidence="1">Involved in the biosynthesis of the siderophore enterobactin (enterochelin), which is a macrocyclic trimeric lactone of N-(2,3-dihydroxybenzoyl)-serine. The serine trilactone serves as a scaffolding for the three catechol functionalities that provide hexadentate coordination for the tightly ligated iron(2+) atoms. Plays an essential role in the assembly of the enterobactin by catalyzing the transfer of the 4'-phosphopantetheine (Ppant) moiety from coenzyme A to the apo-domains of both EntB (ArCP domain) and EntF (PCP domain) to yield their holo-forms which make them competent for the activation of 2,3-dihydroxybenzoate (DHB) and L-serine, respectively.</text>
</comment>
<dbReference type="GO" id="GO:0000287">
    <property type="term" value="F:magnesium ion binding"/>
    <property type="evidence" value="ECO:0007669"/>
    <property type="project" value="InterPro"/>
</dbReference>
<dbReference type="SUPFAM" id="SSF56214">
    <property type="entry name" value="4'-phosphopantetheinyl transferase"/>
    <property type="match status" value="2"/>
</dbReference>
<comment type="cofactor">
    <cofactor evidence="13">
        <name>Mg(2+)</name>
        <dbReference type="ChEBI" id="CHEBI:18420"/>
    </cofactor>
</comment>
<feature type="binding site" evidence="12">
    <location>
        <position position="216"/>
    </location>
    <ligand>
        <name>CoA</name>
        <dbReference type="ChEBI" id="CHEBI:57287"/>
    </ligand>
</feature>
<organism evidence="16 17">
    <name type="scientific">Shewanella psychrophila</name>
    <dbReference type="NCBI Taxonomy" id="225848"/>
    <lineage>
        <taxon>Bacteria</taxon>
        <taxon>Pseudomonadati</taxon>
        <taxon>Pseudomonadota</taxon>
        <taxon>Gammaproteobacteria</taxon>
        <taxon>Alteromonadales</taxon>
        <taxon>Shewanellaceae</taxon>
        <taxon>Shewanella</taxon>
    </lineage>
</organism>
<feature type="binding site" evidence="12">
    <location>
        <position position="203"/>
    </location>
    <ligand>
        <name>CoA</name>
        <dbReference type="ChEBI" id="CHEBI:57287"/>
    </ligand>
</feature>
<evidence type="ECO:0000256" key="10">
    <source>
        <dbReference type="ARBA" id="ARBA00049176"/>
    </source>
</evidence>
<evidence type="ECO:0000313" key="17">
    <source>
        <dbReference type="Proteomes" id="UP000189545"/>
    </source>
</evidence>
<dbReference type="AlphaFoldDB" id="A0A1S6HIT8"/>
<feature type="binding site" evidence="13">
    <location>
        <position position="158"/>
    </location>
    <ligand>
        <name>Mg(2+)</name>
        <dbReference type="ChEBI" id="CHEBI:18420"/>
    </ligand>
</feature>
<feature type="binding site" evidence="12">
    <location>
        <position position="86"/>
    </location>
    <ligand>
        <name>CoA</name>
        <dbReference type="ChEBI" id="CHEBI:57287"/>
    </ligand>
</feature>
<keyword evidence="6 16" id="KW-0808">Transferase</keyword>
<feature type="domain" description="4'-phosphopantetheinyl transferase" evidence="14">
    <location>
        <begin position="154"/>
        <end position="240"/>
    </location>
</feature>
<evidence type="ECO:0000256" key="11">
    <source>
        <dbReference type="ARBA" id="ARBA00049191"/>
    </source>
</evidence>
<name>A0A1S6HIT8_9GAMM</name>
<evidence type="ECO:0000256" key="3">
    <source>
        <dbReference type="ARBA" id="ARBA00008342"/>
    </source>
</evidence>
<dbReference type="InterPro" id="IPR003542">
    <property type="entry name" value="Enbac_synth_compD-like"/>
</dbReference>
<dbReference type="STRING" id="225848.Sps_00212"/>
<comment type="catalytic activity">
    <reaction evidence="10">
        <text>apo-[aryl-carrier protein] + CoA = holo-[aryl-carrier protein] + adenosine 3',5'-bisphosphate + H(+)</text>
        <dbReference type="Rhea" id="RHEA:48404"/>
        <dbReference type="Rhea" id="RHEA-COMP:15903"/>
        <dbReference type="Rhea" id="RHEA-COMP:17557"/>
        <dbReference type="ChEBI" id="CHEBI:15378"/>
        <dbReference type="ChEBI" id="CHEBI:29999"/>
        <dbReference type="ChEBI" id="CHEBI:57287"/>
        <dbReference type="ChEBI" id="CHEBI:58343"/>
        <dbReference type="ChEBI" id="CHEBI:64479"/>
    </reaction>
</comment>
<evidence type="ECO:0000256" key="4">
    <source>
        <dbReference type="ARBA" id="ARBA00011503"/>
    </source>
</evidence>
<feature type="binding site" evidence="13">
    <location>
        <position position="160"/>
    </location>
    <ligand>
        <name>Mg(2+)</name>
        <dbReference type="ChEBI" id="CHEBI:18420"/>
    </ligand>
</feature>
<dbReference type="RefSeq" id="WP_169915640.1">
    <property type="nucleotide sequence ID" value="NZ_CP014782.1"/>
</dbReference>
<comment type="subunit">
    <text evidence="4">EntB, EntD, EntE, and EntF form a multienzyme complex called enterobactin synthase.</text>
</comment>
<accession>A0A1S6HIT8</accession>
<evidence type="ECO:0000256" key="6">
    <source>
        <dbReference type="ARBA" id="ARBA00022679"/>
    </source>
</evidence>
<evidence type="ECO:0000256" key="8">
    <source>
        <dbReference type="ARBA" id="ARBA00029894"/>
    </source>
</evidence>
<dbReference type="GO" id="GO:0009239">
    <property type="term" value="P:enterobactin biosynthetic process"/>
    <property type="evidence" value="ECO:0007669"/>
    <property type="project" value="UniProtKB-UniPathway"/>
</dbReference>
<dbReference type="InterPro" id="IPR037143">
    <property type="entry name" value="4-PPantetheinyl_Trfase_dom_sf"/>
</dbReference>
<evidence type="ECO:0000256" key="12">
    <source>
        <dbReference type="PIRSR" id="PIRSR603542-1"/>
    </source>
</evidence>
<evidence type="ECO:0000256" key="5">
    <source>
        <dbReference type="ARBA" id="ARBA00019087"/>
    </source>
</evidence>
<feature type="binding site" evidence="12">
    <location>
        <position position="158"/>
    </location>
    <ligand>
        <name>CoA</name>
        <dbReference type="ChEBI" id="CHEBI:57287"/>
    </ligand>
</feature>
<dbReference type="PANTHER" id="PTHR38096">
    <property type="entry name" value="ENTEROBACTIN SYNTHASE COMPONENT D"/>
    <property type="match status" value="1"/>
</dbReference>
<gene>
    <name evidence="16" type="ORF">Sps_00212</name>
</gene>
<proteinExistence type="inferred from homology"/>
<protein>
    <recommendedName>
        <fullName evidence="5">Enterobactin synthase component D</fullName>
    </recommendedName>
    <alternativeName>
        <fullName evidence="8">4'-phosphopantetheinyl transferase EntD</fullName>
    </alternativeName>
    <alternativeName>
        <fullName evidence="9">Enterochelin synthase D</fullName>
    </alternativeName>
</protein>
<dbReference type="InterPro" id="IPR041354">
    <property type="entry name" value="4PPT_N"/>
</dbReference>
<keyword evidence="13" id="KW-0479">Metal-binding</keyword>